<dbReference type="InterPro" id="IPR050083">
    <property type="entry name" value="HtpX_protease"/>
</dbReference>
<evidence type="ECO:0000256" key="7">
    <source>
        <dbReference type="ARBA" id="ARBA00022801"/>
    </source>
</evidence>
<evidence type="ECO:0000256" key="6">
    <source>
        <dbReference type="ARBA" id="ARBA00022723"/>
    </source>
</evidence>
<keyword evidence="9 12" id="KW-1133">Transmembrane helix</keyword>
<evidence type="ECO:0000313" key="15">
    <source>
        <dbReference type="Proteomes" id="UP000187338"/>
    </source>
</evidence>
<comment type="caution">
    <text evidence="14">The sequence shown here is derived from an EMBL/GenBank/DDBJ whole genome shotgun (WGS) entry which is preliminary data.</text>
</comment>
<feature type="transmembrane region" description="Helical" evidence="12">
    <location>
        <begin position="31"/>
        <end position="49"/>
    </location>
</feature>
<dbReference type="GO" id="GO:0008270">
    <property type="term" value="F:zinc ion binding"/>
    <property type="evidence" value="ECO:0007669"/>
    <property type="project" value="UniProtKB-UniRule"/>
</dbReference>
<dbReference type="RefSeq" id="WP_075865403.1">
    <property type="nucleotide sequence ID" value="NZ_BDJL01000035.1"/>
</dbReference>
<proteinExistence type="inferred from homology"/>
<name>A0A1L8D240_9THEO</name>
<evidence type="ECO:0000256" key="3">
    <source>
        <dbReference type="ARBA" id="ARBA00022475"/>
    </source>
</evidence>
<evidence type="ECO:0000256" key="5">
    <source>
        <dbReference type="ARBA" id="ARBA00022692"/>
    </source>
</evidence>
<feature type="domain" description="Peptidase M48" evidence="13">
    <location>
        <begin position="65"/>
        <end position="278"/>
    </location>
</feature>
<dbReference type="CDD" id="cd07336">
    <property type="entry name" value="M48B_HtpX_like"/>
    <property type="match status" value="1"/>
</dbReference>
<keyword evidence="10 12" id="KW-0482">Metalloprotease</keyword>
<dbReference type="Proteomes" id="UP000187338">
    <property type="component" value="Unassembled WGS sequence"/>
</dbReference>
<dbReference type="EMBL" id="BDJL01000035">
    <property type="protein sequence ID" value="GAV25242.1"/>
    <property type="molecule type" value="Genomic_DNA"/>
</dbReference>
<dbReference type="STRING" id="661089.ciss_11750"/>
<feature type="binding site" evidence="12">
    <location>
        <position position="131"/>
    </location>
    <ligand>
        <name>Zn(2+)</name>
        <dbReference type="ChEBI" id="CHEBI:29105"/>
        <note>catalytic</note>
    </ligand>
</feature>
<dbReference type="Gene3D" id="3.30.2010.10">
    <property type="entry name" value="Metalloproteases ('zincins'), catalytic domain"/>
    <property type="match status" value="1"/>
</dbReference>
<feature type="active site" evidence="12">
    <location>
        <position position="132"/>
    </location>
</feature>
<dbReference type="PANTHER" id="PTHR43221:SF1">
    <property type="entry name" value="PROTEASE HTPX"/>
    <property type="match status" value="1"/>
</dbReference>
<evidence type="ECO:0000259" key="13">
    <source>
        <dbReference type="Pfam" id="PF01435"/>
    </source>
</evidence>
<dbReference type="InterPro" id="IPR001915">
    <property type="entry name" value="Peptidase_M48"/>
</dbReference>
<keyword evidence="11 12" id="KW-0472">Membrane</keyword>
<sequence>MTNTIKTWLLMGVLTVLLVLLGRAIGGTTGAFTFFLIALAMNFISYYFSDTLVIKMTGSYPVSEAEAPELYSIVRNLSLKAGIPMPKIYITPSPQPNAFATGRNPEHAAVAVTEGLLNLLNRQEIEGVLAHEIAHIKNRDILIGTIAAAMAGAISMLADVFRWGLFFGANRDDEESPGGFIAGIVMMILAPIAALLVQMAISRSREYLADETGAKIAGSPVGLAEALKKLHAYSLRLPMEVSPAASHMFIVNPLNGRALMALFSTHPPIEDRIERLYAMRW</sequence>
<organism evidence="14 15">
    <name type="scientific">Carboxydothermus islandicus</name>
    <dbReference type="NCBI Taxonomy" id="661089"/>
    <lineage>
        <taxon>Bacteria</taxon>
        <taxon>Bacillati</taxon>
        <taxon>Bacillota</taxon>
        <taxon>Clostridia</taxon>
        <taxon>Thermoanaerobacterales</taxon>
        <taxon>Thermoanaerobacteraceae</taxon>
        <taxon>Carboxydothermus</taxon>
    </lineage>
</organism>
<evidence type="ECO:0000256" key="8">
    <source>
        <dbReference type="ARBA" id="ARBA00022833"/>
    </source>
</evidence>
<dbReference type="InterPro" id="IPR022919">
    <property type="entry name" value="Pept_M48_protease_HtpX"/>
</dbReference>
<dbReference type="AlphaFoldDB" id="A0A1L8D240"/>
<accession>A0A1L8D240</accession>
<evidence type="ECO:0000256" key="12">
    <source>
        <dbReference type="HAMAP-Rule" id="MF_00188"/>
    </source>
</evidence>
<keyword evidence="5 12" id="KW-0812">Transmembrane</keyword>
<reference evidence="15" key="1">
    <citation type="submission" date="2016-12" db="EMBL/GenBank/DDBJ databases">
        <title>Draft Genome Sequences od Carboxydothermus pertinax and islandicus, Hydrogenogenic Carboxydotrophic Bacteria.</title>
        <authorList>
            <person name="Fukuyama Y."/>
            <person name="Ohmae K."/>
            <person name="Yoneda Y."/>
            <person name="Yoshida T."/>
            <person name="Sako Y."/>
        </authorList>
    </citation>
    <scope>NUCLEOTIDE SEQUENCE [LARGE SCALE GENOMIC DNA]</scope>
    <source>
        <strain evidence="15">SET</strain>
    </source>
</reference>
<evidence type="ECO:0000256" key="11">
    <source>
        <dbReference type="ARBA" id="ARBA00023136"/>
    </source>
</evidence>
<dbReference type="OrthoDB" id="15218at2"/>
<feature type="binding site" evidence="12">
    <location>
        <position position="206"/>
    </location>
    <ligand>
        <name>Zn(2+)</name>
        <dbReference type="ChEBI" id="CHEBI:29105"/>
        <note>catalytic</note>
    </ligand>
</feature>
<dbReference type="PANTHER" id="PTHR43221">
    <property type="entry name" value="PROTEASE HTPX"/>
    <property type="match status" value="1"/>
</dbReference>
<feature type="transmembrane region" description="Helical" evidence="12">
    <location>
        <begin position="178"/>
        <end position="197"/>
    </location>
</feature>
<comment type="subcellular location">
    <subcellularLocation>
        <location evidence="1 12">Cell membrane</location>
        <topology evidence="1 12">Multi-pass membrane protein</topology>
    </subcellularLocation>
</comment>
<keyword evidence="4 12" id="KW-0645">Protease</keyword>
<evidence type="ECO:0000256" key="1">
    <source>
        <dbReference type="ARBA" id="ARBA00004651"/>
    </source>
</evidence>
<comment type="similarity">
    <text evidence="2 12">Belongs to the peptidase M48B family.</text>
</comment>
<dbReference type="GO" id="GO:0005886">
    <property type="term" value="C:plasma membrane"/>
    <property type="evidence" value="ECO:0007669"/>
    <property type="project" value="UniProtKB-SubCell"/>
</dbReference>
<keyword evidence="15" id="KW-1185">Reference proteome</keyword>
<evidence type="ECO:0000256" key="2">
    <source>
        <dbReference type="ARBA" id="ARBA00009779"/>
    </source>
</evidence>
<dbReference type="EC" id="3.4.24.-" evidence="12"/>
<dbReference type="HAMAP" id="MF_00188">
    <property type="entry name" value="Pept_M48_protease_HtpX"/>
    <property type="match status" value="1"/>
</dbReference>
<keyword evidence="3 12" id="KW-1003">Cell membrane</keyword>
<gene>
    <name evidence="12" type="primary">htpX</name>
    <name evidence="14" type="ORF">ciss_11750</name>
</gene>
<feature type="binding site" evidence="12">
    <location>
        <position position="135"/>
    </location>
    <ligand>
        <name>Zn(2+)</name>
        <dbReference type="ChEBI" id="CHEBI:29105"/>
        <note>catalytic</note>
    </ligand>
</feature>
<dbReference type="Pfam" id="PF01435">
    <property type="entry name" value="Peptidase_M48"/>
    <property type="match status" value="1"/>
</dbReference>
<keyword evidence="6 12" id="KW-0479">Metal-binding</keyword>
<feature type="transmembrane region" description="Helical" evidence="12">
    <location>
        <begin position="141"/>
        <end position="158"/>
    </location>
</feature>
<keyword evidence="7 12" id="KW-0378">Hydrolase</keyword>
<dbReference type="GO" id="GO:0006508">
    <property type="term" value="P:proteolysis"/>
    <property type="evidence" value="ECO:0007669"/>
    <property type="project" value="UniProtKB-KW"/>
</dbReference>
<evidence type="ECO:0000256" key="4">
    <source>
        <dbReference type="ARBA" id="ARBA00022670"/>
    </source>
</evidence>
<dbReference type="NCBIfam" id="NF002826">
    <property type="entry name" value="PRK03001.1"/>
    <property type="match status" value="1"/>
</dbReference>
<keyword evidence="8 12" id="KW-0862">Zinc</keyword>
<evidence type="ECO:0000256" key="10">
    <source>
        <dbReference type="ARBA" id="ARBA00023049"/>
    </source>
</evidence>
<protein>
    <recommendedName>
        <fullName evidence="12">Protease HtpX homolog</fullName>
        <ecNumber evidence="12">3.4.24.-</ecNumber>
    </recommendedName>
</protein>
<dbReference type="GO" id="GO:0004222">
    <property type="term" value="F:metalloendopeptidase activity"/>
    <property type="evidence" value="ECO:0007669"/>
    <property type="project" value="UniProtKB-UniRule"/>
</dbReference>
<comment type="cofactor">
    <cofactor evidence="12">
        <name>Zn(2+)</name>
        <dbReference type="ChEBI" id="CHEBI:29105"/>
    </cofactor>
    <text evidence="12">Binds 1 zinc ion per subunit.</text>
</comment>
<evidence type="ECO:0000313" key="14">
    <source>
        <dbReference type="EMBL" id="GAV25242.1"/>
    </source>
</evidence>
<feature type="transmembrane region" description="Helical" evidence="12">
    <location>
        <begin position="7"/>
        <end position="25"/>
    </location>
</feature>
<evidence type="ECO:0000256" key="9">
    <source>
        <dbReference type="ARBA" id="ARBA00022989"/>
    </source>
</evidence>